<sequence>MKMKIFGLTLELNLLKDERGEGEKAETQKCQSYDAPRVREKGVFYQERISTCSELAMKVAKGEINSGFAVVGQPGHDAEAKGFCLLNNVAVATKTI</sequence>
<dbReference type="Gene3D" id="3.40.800.20">
    <property type="entry name" value="Histone deacetylase domain"/>
    <property type="match status" value="1"/>
</dbReference>
<proteinExistence type="predicted"/>
<dbReference type="AlphaFoldDB" id="A0AA88SMX1"/>
<protein>
    <recommendedName>
        <fullName evidence="3">Histone deacetylase domain-containing protein</fullName>
    </recommendedName>
</protein>
<keyword evidence="2" id="KW-0156">Chromatin regulator</keyword>
<keyword evidence="5" id="KW-1185">Reference proteome</keyword>
<evidence type="ECO:0000313" key="4">
    <source>
        <dbReference type="EMBL" id="KAK2994765.1"/>
    </source>
</evidence>
<dbReference type="GO" id="GO:0006325">
    <property type="term" value="P:chromatin organization"/>
    <property type="evidence" value="ECO:0007669"/>
    <property type="project" value="UniProtKB-KW"/>
</dbReference>
<accession>A0AA88SMX1</accession>
<evidence type="ECO:0000313" key="5">
    <source>
        <dbReference type="Proteomes" id="UP001187471"/>
    </source>
</evidence>
<evidence type="ECO:0000256" key="2">
    <source>
        <dbReference type="ARBA" id="ARBA00022853"/>
    </source>
</evidence>
<dbReference type="InterPro" id="IPR037138">
    <property type="entry name" value="His_deacetylse_dom_sf"/>
</dbReference>
<name>A0AA88SMX1_9ASTE</name>
<feature type="domain" description="Histone deacetylase" evidence="3">
    <location>
        <begin position="32"/>
        <end position="95"/>
    </location>
</feature>
<dbReference type="Pfam" id="PF00850">
    <property type="entry name" value="Hist_deacetyl"/>
    <property type="match status" value="1"/>
</dbReference>
<gene>
    <name evidence="4" type="ORF">RJ640_001671</name>
</gene>
<comment type="caution">
    <text evidence="4">The sequence shown here is derived from an EMBL/GenBank/DDBJ whole genome shotgun (WGS) entry which is preliminary data.</text>
</comment>
<reference evidence="4" key="1">
    <citation type="submission" date="2022-12" db="EMBL/GenBank/DDBJ databases">
        <title>Draft genome assemblies for two species of Escallonia (Escalloniales).</title>
        <authorList>
            <person name="Chanderbali A."/>
            <person name="Dervinis C."/>
            <person name="Anghel I."/>
            <person name="Soltis D."/>
            <person name="Soltis P."/>
            <person name="Zapata F."/>
        </authorList>
    </citation>
    <scope>NUCLEOTIDE SEQUENCE</scope>
    <source>
        <strain evidence="4">UCBG92.1500</strain>
        <tissue evidence="4">Leaf</tissue>
    </source>
</reference>
<dbReference type="Proteomes" id="UP001187471">
    <property type="component" value="Unassembled WGS sequence"/>
</dbReference>
<evidence type="ECO:0000259" key="3">
    <source>
        <dbReference type="Pfam" id="PF00850"/>
    </source>
</evidence>
<dbReference type="SUPFAM" id="SSF52768">
    <property type="entry name" value="Arginase/deacetylase"/>
    <property type="match status" value="1"/>
</dbReference>
<keyword evidence="1" id="KW-0678">Repressor</keyword>
<organism evidence="4 5">
    <name type="scientific">Escallonia rubra</name>
    <dbReference type="NCBI Taxonomy" id="112253"/>
    <lineage>
        <taxon>Eukaryota</taxon>
        <taxon>Viridiplantae</taxon>
        <taxon>Streptophyta</taxon>
        <taxon>Embryophyta</taxon>
        <taxon>Tracheophyta</taxon>
        <taxon>Spermatophyta</taxon>
        <taxon>Magnoliopsida</taxon>
        <taxon>eudicotyledons</taxon>
        <taxon>Gunneridae</taxon>
        <taxon>Pentapetalae</taxon>
        <taxon>asterids</taxon>
        <taxon>campanulids</taxon>
        <taxon>Escalloniales</taxon>
        <taxon>Escalloniaceae</taxon>
        <taxon>Escallonia</taxon>
    </lineage>
</organism>
<dbReference type="EMBL" id="JAVXUO010000171">
    <property type="protein sequence ID" value="KAK2994765.1"/>
    <property type="molecule type" value="Genomic_DNA"/>
</dbReference>
<evidence type="ECO:0000256" key="1">
    <source>
        <dbReference type="ARBA" id="ARBA00022491"/>
    </source>
</evidence>
<dbReference type="InterPro" id="IPR023801">
    <property type="entry name" value="His_deacetylse_dom"/>
</dbReference>
<dbReference type="InterPro" id="IPR023696">
    <property type="entry name" value="Ureohydrolase_dom_sf"/>
</dbReference>